<evidence type="ECO:0000313" key="2">
    <source>
        <dbReference type="EMBL" id="MCU4750949.1"/>
    </source>
</evidence>
<dbReference type="RefSeq" id="WP_342806216.1">
    <property type="nucleotide sequence ID" value="NZ_JAOPJZ010000001.1"/>
</dbReference>
<keyword evidence="3" id="KW-1185">Reference proteome</keyword>
<sequence>MAQASRRIVTEVHDEPHLEGRRVTVRRIQALVERAGKSAAEVSDQFDLEVADVYAALQYYHTHPEEMAAAERKQREREANARQSGATSLAELQQERDEEMDDVSDSS</sequence>
<feature type="region of interest" description="Disordered" evidence="1">
    <location>
        <begin position="66"/>
        <end position="107"/>
    </location>
</feature>
<dbReference type="SUPFAM" id="SSF46689">
    <property type="entry name" value="Homeodomain-like"/>
    <property type="match status" value="1"/>
</dbReference>
<dbReference type="Proteomes" id="UP001321047">
    <property type="component" value="Unassembled WGS sequence"/>
</dbReference>
<feature type="compositionally biased region" description="Basic and acidic residues" evidence="1">
    <location>
        <begin position="66"/>
        <end position="80"/>
    </location>
</feature>
<feature type="compositionally biased region" description="Acidic residues" evidence="1">
    <location>
        <begin position="96"/>
        <end position="107"/>
    </location>
</feature>
<accession>A0AAP2Z7S4</accession>
<dbReference type="InterPro" id="IPR007367">
    <property type="entry name" value="DUF433"/>
</dbReference>
<name>A0AAP2Z7S4_9EURY</name>
<dbReference type="AlphaFoldDB" id="A0AAP2Z7S4"/>
<dbReference type="Pfam" id="PF04255">
    <property type="entry name" value="DUF433"/>
    <property type="match status" value="1"/>
</dbReference>
<dbReference type="Gene3D" id="1.10.10.10">
    <property type="entry name" value="Winged helix-like DNA-binding domain superfamily/Winged helix DNA-binding domain"/>
    <property type="match status" value="1"/>
</dbReference>
<proteinExistence type="predicted"/>
<evidence type="ECO:0000256" key="1">
    <source>
        <dbReference type="SAM" id="MobiDB-lite"/>
    </source>
</evidence>
<reference evidence="2 3" key="1">
    <citation type="submission" date="2022-09" db="EMBL/GenBank/DDBJ databases">
        <title>Enrichment on poylsaccharides allowed isolation of novel metabolic and taxonomic groups of Haloarchaea.</title>
        <authorList>
            <person name="Sorokin D.Y."/>
            <person name="Elcheninov A.G."/>
            <person name="Khizhniak T.V."/>
            <person name="Kolganova T.V."/>
            <person name="Kublanov I.V."/>
        </authorList>
    </citation>
    <scope>NUCLEOTIDE SEQUENCE [LARGE SCALE GENOMIC DNA]</scope>
    <source>
        <strain evidence="2 3">AArc-curdl1</strain>
    </source>
</reference>
<dbReference type="InterPro" id="IPR009057">
    <property type="entry name" value="Homeodomain-like_sf"/>
</dbReference>
<comment type="caution">
    <text evidence="2">The sequence shown here is derived from an EMBL/GenBank/DDBJ whole genome shotgun (WGS) entry which is preliminary data.</text>
</comment>
<evidence type="ECO:0000313" key="3">
    <source>
        <dbReference type="Proteomes" id="UP001321047"/>
    </source>
</evidence>
<gene>
    <name evidence="2" type="ORF">OB919_02950</name>
</gene>
<dbReference type="InterPro" id="IPR036388">
    <property type="entry name" value="WH-like_DNA-bd_sf"/>
</dbReference>
<protein>
    <submittedName>
        <fullName evidence="2">DUF433 domain-containing protein</fullName>
    </submittedName>
</protein>
<organism evidence="2 3">
    <name type="scientific">Natronosalvus hydrolyticus</name>
    <dbReference type="NCBI Taxonomy" id="2979988"/>
    <lineage>
        <taxon>Archaea</taxon>
        <taxon>Methanobacteriati</taxon>
        <taxon>Methanobacteriota</taxon>
        <taxon>Stenosarchaea group</taxon>
        <taxon>Halobacteria</taxon>
        <taxon>Halobacteriales</taxon>
        <taxon>Natrialbaceae</taxon>
        <taxon>Natronosalvus</taxon>
    </lineage>
</organism>
<dbReference type="EMBL" id="JAOPJZ010000001">
    <property type="protein sequence ID" value="MCU4750949.1"/>
    <property type="molecule type" value="Genomic_DNA"/>
</dbReference>